<organism evidence="2 3">
    <name type="scientific">Salix viminalis</name>
    <name type="common">Common osier</name>
    <name type="synonym">Basket willow</name>
    <dbReference type="NCBI Taxonomy" id="40686"/>
    <lineage>
        <taxon>Eukaryota</taxon>
        <taxon>Viridiplantae</taxon>
        <taxon>Streptophyta</taxon>
        <taxon>Embryophyta</taxon>
        <taxon>Tracheophyta</taxon>
        <taxon>Spermatophyta</taxon>
        <taxon>Magnoliopsida</taxon>
        <taxon>eudicotyledons</taxon>
        <taxon>Gunneridae</taxon>
        <taxon>Pentapetalae</taxon>
        <taxon>rosids</taxon>
        <taxon>fabids</taxon>
        <taxon>Malpighiales</taxon>
        <taxon>Salicaceae</taxon>
        <taxon>Saliceae</taxon>
        <taxon>Salix</taxon>
    </lineage>
</organism>
<dbReference type="AlphaFoldDB" id="A0A9Q0QAH5"/>
<keyword evidence="3" id="KW-1185">Reference proteome</keyword>
<reference evidence="2" key="1">
    <citation type="submission" date="2022-11" db="EMBL/GenBank/DDBJ databases">
        <authorList>
            <person name="Hyden B.L."/>
            <person name="Feng K."/>
            <person name="Yates T."/>
            <person name="Jawdy S."/>
            <person name="Smart L.B."/>
            <person name="Muchero W."/>
        </authorList>
    </citation>
    <scope>NUCLEOTIDE SEQUENCE</scope>
    <source>
        <tissue evidence="2">Shoot tip</tissue>
    </source>
</reference>
<evidence type="ECO:0000256" key="1">
    <source>
        <dbReference type="SAM" id="MobiDB-lite"/>
    </source>
</evidence>
<evidence type="ECO:0000313" key="2">
    <source>
        <dbReference type="EMBL" id="KAJ6702911.1"/>
    </source>
</evidence>
<sequence length="98" mass="10985">MEDDIPSGEDRRDRQPDNQLNGEKVSEACPNDGDGVPPKSGTNGETSMEDSDMSYWNKAFLAVFVPERKKIEGVLVWSRLSVLYSAKQRNLASKRILL</sequence>
<feature type="region of interest" description="Disordered" evidence="1">
    <location>
        <begin position="1"/>
        <end position="50"/>
    </location>
</feature>
<evidence type="ECO:0000313" key="3">
    <source>
        <dbReference type="Proteomes" id="UP001151529"/>
    </source>
</evidence>
<dbReference type="EMBL" id="JAPFFL010000009">
    <property type="protein sequence ID" value="KAJ6702911.1"/>
    <property type="molecule type" value="Genomic_DNA"/>
</dbReference>
<comment type="caution">
    <text evidence="2">The sequence shown here is derived from an EMBL/GenBank/DDBJ whole genome shotgun (WGS) entry which is preliminary data.</text>
</comment>
<gene>
    <name evidence="2" type="ORF">OIU85_028931</name>
</gene>
<dbReference type="Proteomes" id="UP001151529">
    <property type="component" value="Chromosome 3"/>
</dbReference>
<accession>A0A9Q0QAH5</accession>
<name>A0A9Q0QAH5_SALVM</name>
<reference evidence="2" key="2">
    <citation type="journal article" date="2023" name="Int. J. Mol. Sci.">
        <title>De Novo Assembly and Annotation of 11 Diverse Shrub Willow (Salix) Genomes Reveals Novel Gene Organization in Sex-Linked Regions.</title>
        <authorList>
            <person name="Hyden B."/>
            <person name="Feng K."/>
            <person name="Yates T.B."/>
            <person name="Jawdy S."/>
            <person name="Cereghino C."/>
            <person name="Smart L.B."/>
            <person name="Muchero W."/>
        </authorList>
    </citation>
    <scope>NUCLEOTIDE SEQUENCE [LARGE SCALE GENOMIC DNA]</scope>
    <source>
        <tissue evidence="2">Shoot tip</tissue>
    </source>
</reference>
<protein>
    <submittedName>
        <fullName evidence="2">Uncharacterized protein</fullName>
    </submittedName>
</protein>
<proteinExistence type="predicted"/>